<sequence length="128" mass="14215">MKKLKQFNRALLAAVWVFACVAPAGAKSYRQTNQSGIISCAFEPKNNEVKFKIKWGSYLKTLSGENKSGGKVIFNFMDYDGAGLTLYIYPDKGSVIDCHRNLSLSQLEEKYGGNSPIEIFTCGRNKSC</sequence>
<keyword evidence="3" id="KW-1185">Reference proteome</keyword>
<evidence type="ECO:0000313" key="3">
    <source>
        <dbReference type="Proteomes" id="UP000831534"/>
    </source>
</evidence>
<reference evidence="2" key="1">
    <citation type="journal article" date="2022" name="Res Sq">
        <title>Evolution of multicellular longitudinally dividing oral cavity symbionts (Neisseriaceae).</title>
        <authorList>
            <person name="Nyongesa S."/>
            <person name="Weber P."/>
            <person name="Bernet E."/>
            <person name="Pullido F."/>
            <person name="Nieckarz M."/>
            <person name="Delaby M."/>
            <person name="Nieves C."/>
            <person name="Viehboeck T."/>
            <person name="Krause N."/>
            <person name="Rivera-Millot A."/>
            <person name="Nakamura A."/>
            <person name="Vischer N."/>
            <person name="VanNieuwenhze M."/>
            <person name="Brun Y."/>
            <person name="Cava F."/>
            <person name="Bulgheresi S."/>
            <person name="Veyrier F."/>
        </authorList>
    </citation>
    <scope>NUCLEOTIDE SEQUENCE</scope>
    <source>
        <strain evidence="2">17694</strain>
    </source>
</reference>
<dbReference type="EMBL" id="CP091521">
    <property type="protein sequence ID" value="UOP04617.1"/>
    <property type="molecule type" value="Genomic_DNA"/>
</dbReference>
<keyword evidence="1" id="KW-0732">Signal</keyword>
<reference evidence="2" key="2">
    <citation type="submission" date="2024-09" db="EMBL/GenBank/DDBJ databases">
        <authorList>
            <person name="Veyrier F.J."/>
        </authorList>
    </citation>
    <scope>NUCLEOTIDE SEQUENCE</scope>
    <source>
        <strain evidence="2">17694</strain>
    </source>
</reference>
<dbReference type="Proteomes" id="UP000831534">
    <property type="component" value="Chromosome"/>
</dbReference>
<dbReference type="RefSeq" id="WP_156900912.1">
    <property type="nucleotide sequence ID" value="NZ_CP091521.1"/>
</dbReference>
<accession>A0A8T9MSN5</accession>
<feature type="chain" id="PRO_5035771397" description="Adhesin" evidence="1">
    <location>
        <begin position="27"/>
        <end position="128"/>
    </location>
</feature>
<protein>
    <recommendedName>
        <fullName evidence="4">Adhesin</fullName>
    </recommendedName>
</protein>
<dbReference type="KEGG" id="ckh:LVJ77_10365"/>
<dbReference type="PROSITE" id="PS51257">
    <property type="entry name" value="PROKAR_LIPOPROTEIN"/>
    <property type="match status" value="1"/>
</dbReference>
<proteinExistence type="predicted"/>
<evidence type="ECO:0000256" key="1">
    <source>
        <dbReference type="SAM" id="SignalP"/>
    </source>
</evidence>
<dbReference type="AlphaFoldDB" id="A0A8T9MSN5"/>
<feature type="signal peptide" evidence="1">
    <location>
        <begin position="1"/>
        <end position="26"/>
    </location>
</feature>
<gene>
    <name evidence="2" type="ORF">LVJ77_10365</name>
</gene>
<evidence type="ECO:0008006" key="4">
    <source>
        <dbReference type="Google" id="ProtNLM"/>
    </source>
</evidence>
<name>A0A8T9MSN5_9NEIS</name>
<organism evidence="2 3">
    <name type="scientific">Conchiformibius kuhniae</name>
    <dbReference type="NCBI Taxonomy" id="211502"/>
    <lineage>
        <taxon>Bacteria</taxon>
        <taxon>Pseudomonadati</taxon>
        <taxon>Pseudomonadota</taxon>
        <taxon>Betaproteobacteria</taxon>
        <taxon>Neisseriales</taxon>
        <taxon>Neisseriaceae</taxon>
        <taxon>Conchiformibius</taxon>
    </lineage>
</organism>
<evidence type="ECO:0000313" key="2">
    <source>
        <dbReference type="EMBL" id="UOP04617.1"/>
    </source>
</evidence>